<dbReference type="PANTHER" id="PTHR33103:SF19">
    <property type="entry name" value="OS09G0544700 PROTEIN"/>
    <property type="match status" value="1"/>
</dbReference>
<accession>A0A8K0N715</accession>
<keyword evidence="2" id="KW-1185">Reference proteome</keyword>
<dbReference type="AlphaFoldDB" id="A0A8K0N715"/>
<organism evidence="1 2">
    <name type="scientific">Cocos nucifera</name>
    <name type="common">Coconut palm</name>
    <dbReference type="NCBI Taxonomy" id="13894"/>
    <lineage>
        <taxon>Eukaryota</taxon>
        <taxon>Viridiplantae</taxon>
        <taxon>Streptophyta</taxon>
        <taxon>Embryophyta</taxon>
        <taxon>Tracheophyta</taxon>
        <taxon>Spermatophyta</taxon>
        <taxon>Magnoliopsida</taxon>
        <taxon>Liliopsida</taxon>
        <taxon>Arecaceae</taxon>
        <taxon>Arecoideae</taxon>
        <taxon>Cocoseae</taxon>
        <taxon>Attaleinae</taxon>
        <taxon>Cocos</taxon>
    </lineage>
</organism>
<dbReference type="Pfam" id="PF05056">
    <property type="entry name" value="DUF674"/>
    <property type="match status" value="1"/>
</dbReference>
<protein>
    <submittedName>
        <fullName evidence="1">Uncharacterized protein</fullName>
    </submittedName>
</protein>
<dbReference type="PANTHER" id="PTHR33103">
    <property type="entry name" value="OS01G0153900 PROTEIN"/>
    <property type="match status" value="1"/>
</dbReference>
<proteinExistence type="predicted"/>
<name>A0A8K0N715_COCNU</name>
<reference evidence="1" key="1">
    <citation type="journal article" date="2017" name="Gigascience">
        <title>The genome draft of coconut (Cocos nucifera).</title>
        <authorList>
            <person name="Xiao Y."/>
            <person name="Xu P."/>
            <person name="Fan H."/>
            <person name="Baudouin L."/>
            <person name="Xia W."/>
            <person name="Bocs S."/>
            <person name="Xu J."/>
            <person name="Li Q."/>
            <person name="Guo A."/>
            <person name="Zhou L."/>
            <person name="Li J."/>
            <person name="Wu Y."/>
            <person name="Ma Z."/>
            <person name="Armero A."/>
            <person name="Issali A.E."/>
            <person name="Liu N."/>
            <person name="Peng M."/>
            <person name="Yang Y."/>
        </authorList>
    </citation>
    <scope>NUCLEOTIDE SEQUENCE</scope>
    <source>
        <tissue evidence="1">Spear leaf of Hainan Tall coconut</tissue>
    </source>
</reference>
<gene>
    <name evidence="1" type="ORF">COCNU_08G009180</name>
</gene>
<comment type="caution">
    <text evidence="1">The sequence shown here is derived from an EMBL/GenBank/DDBJ whole genome shotgun (WGS) entry which is preliminary data.</text>
</comment>
<dbReference type="EMBL" id="CM017879">
    <property type="protein sequence ID" value="KAG1359472.1"/>
    <property type="molecule type" value="Genomic_DNA"/>
</dbReference>
<dbReference type="Proteomes" id="UP000797356">
    <property type="component" value="Chromosome 8"/>
</dbReference>
<dbReference type="OrthoDB" id="2014278at2759"/>
<reference evidence="1" key="2">
    <citation type="submission" date="2019-07" db="EMBL/GenBank/DDBJ databases">
        <authorList>
            <person name="Yang Y."/>
            <person name="Bocs S."/>
            <person name="Baudouin L."/>
        </authorList>
    </citation>
    <scope>NUCLEOTIDE SEQUENCE</scope>
    <source>
        <tissue evidence="1">Spear leaf of Hainan Tall coconut</tissue>
    </source>
</reference>
<sequence length="230" mass="25521">MASKLKLKLLVDQHSNHVLFAEAGKDVVDVLFGLLNLPLSSVARLLSKYRMVSSIAMLCNSVESLDDAYFIDPTEDRHVLLNPQIFSSTLPLTSLLLENEMSLARPTRKYHRCTGTPWRDYYDQTSCSGNFSHVTDVCGTQCPSCGQEMTVEMQFVAGEAASKVEQGRAEAGGGYVKGVVTYMVMDDLSVMPMSTTAAITLLNKLHIKDVSSLYEWTVELYIYKIQSISD</sequence>
<evidence type="ECO:0000313" key="1">
    <source>
        <dbReference type="EMBL" id="KAG1359472.1"/>
    </source>
</evidence>
<dbReference type="InterPro" id="IPR007750">
    <property type="entry name" value="DUF674"/>
</dbReference>
<evidence type="ECO:0000313" key="2">
    <source>
        <dbReference type="Proteomes" id="UP000797356"/>
    </source>
</evidence>